<organism evidence="2 3">
    <name type="scientific">Bacteroides caecimuris</name>
    <dbReference type="NCBI Taxonomy" id="1796613"/>
    <lineage>
        <taxon>Bacteria</taxon>
        <taxon>Pseudomonadati</taxon>
        <taxon>Bacteroidota</taxon>
        <taxon>Bacteroidia</taxon>
        <taxon>Bacteroidales</taxon>
        <taxon>Bacteroidaceae</taxon>
        <taxon>Bacteroides</taxon>
    </lineage>
</organism>
<dbReference type="AlphaFoldDB" id="A0A1C7H196"/>
<keyword evidence="3" id="KW-1185">Reference proteome</keyword>
<evidence type="ECO:0000313" key="2">
    <source>
        <dbReference type="EMBL" id="ANU58344.1"/>
    </source>
</evidence>
<dbReference type="KEGG" id="bcae:A4V03_12810"/>
<name>A0A1C7H196_9BACE</name>
<accession>A0A1C7H196</accession>
<keyword evidence="1" id="KW-0812">Transmembrane</keyword>
<dbReference type="Proteomes" id="UP000092631">
    <property type="component" value="Chromosome"/>
</dbReference>
<dbReference type="EMBL" id="CP015401">
    <property type="protein sequence ID" value="ANU58344.1"/>
    <property type="molecule type" value="Genomic_DNA"/>
</dbReference>
<keyword evidence="1" id="KW-0472">Membrane</keyword>
<sequence>MKYNMKRNLIYYTLIFFSFTIFFFSCDDRKEDDRLLMNTHDMCEQVVYKNVIMMNGKKVEASRLEFIQQESSSVFLMKMYGIIPLEDGVPVIVEAIPDKDEIRFTGKSNDVRYQLEVEGRYTHLQLKSSTVSNEPFVEMNCKYKVLPQCGLLEKPFIFRLDTECMFFLNHRDETIEWNGQTLPKIEFMQTTLEHIRERLAKEVQAIKLIFHEDSSLDIWMKTTGSMDFTLWMNVQYWFLNTSENLYLELTTTQTELFYQQWTGKPTMFSPPFISFDSNRNLLPLFYSSDEKLSLAIIAPFCYSMAYCYLKSKGCEDLTEEEHDELSIFLEIIREGHRLNSWQVYLQSELVKSSE</sequence>
<protein>
    <submittedName>
        <fullName evidence="2">Uncharacterized protein</fullName>
    </submittedName>
</protein>
<dbReference type="RefSeq" id="WP_065539214.1">
    <property type="nucleotide sequence ID" value="NZ_CAPUCN010000040.1"/>
</dbReference>
<gene>
    <name evidence="2" type="ORF">A4V03_12810</name>
</gene>
<evidence type="ECO:0000256" key="1">
    <source>
        <dbReference type="SAM" id="Phobius"/>
    </source>
</evidence>
<dbReference type="PROSITE" id="PS51257">
    <property type="entry name" value="PROKAR_LIPOPROTEIN"/>
    <property type="match status" value="1"/>
</dbReference>
<reference evidence="3" key="1">
    <citation type="submission" date="2016-04" db="EMBL/GenBank/DDBJ databases">
        <title>Complete Genome Sequences of Twelve Strains of a Stable Defined Moderately Diverse Mouse Microbiota 2 (sDMDMm2).</title>
        <authorList>
            <person name="Uchimura Y."/>
            <person name="Wyss M."/>
            <person name="Brugiroux S."/>
            <person name="Limenitakis J.P."/>
            <person name="Stecher B."/>
            <person name="McCoy K.D."/>
            <person name="Macpherson A.J."/>
        </authorList>
    </citation>
    <scope>NUCLEOTIDE SEQUENCE [LARGE SCALE GENOMIC DNA]</scope>
    <source>
        <strain evidence="3">I48</strain>
    </source>
</reference>
<proteinExistence type="predicted"/>
<keyword evidence="1" id="KW-1133">Transmembrane helix</keyword>
<feature type="transmembrane region" description="Helical" evidence="1">
    <location>
        <begin position="9"/>
        <end position="25"/>
    </location>
</feature>
<evidence type="ECO:0000313" key="3">
    <source>
        <dbReference type="Proteomes" id="UP000092631"/>
    </source>
</evidence>